<evidence type="ECO:0000313" key="1">
    <source>
        <dbReference type="EMBL" id="RCN47164.1"/>
    </source>
</evidence>
<reference evidence="1 2" key="1">
    <citation type="submission" date="2014-10" db="EMBL/GenBank/DDBJ databases">
        <title>Draft genome of the hookworm Ancylostoma caninum.</title>
        <authorList>
            <person name="Mitreva M."/>
        </authorList>
    </citation>
    <scope>NUCLEOTIDE SEQUENCE [LARGE SCALE GENOMIC DNA]</scope>
    <source>
        <strain evidence="1 2">Baltimore</strain>
    </source>
</reference>
<dbReference type="EMBL" id="JOJR01000066">
    <property type="protein sequence ID" value="RCN47164.1"/>
    <property type="molecule type" value="Genomic_DNA"/>
</dbReference>
<dbReference type="SUPFAM" id="SSF55797">
    <property type="entry name" value="PR-1-like"/>
    <property type="match status" value="1"/>
</dbReference>
<dbReference type="Gene3D" id="3.40.33.10">
    <property type="entry name" value="CAP"/>
    <property type="match status" value="1"/>
</dbReference>
<keyword evidence="2" id="KW-1185">Reference proteome</keyword>
<proteinExistence type="predicted"/>
<comment type="caution">
    <text evidence="1">The sequence shown here is derived from an EMBL/GenBank/DDBJ whole genome shotgun (WGS) entry which is preliminary data.</text>
</comment>
<evidence type="ECO:0008006" key="3">
    <source>
        <dbReference type="Google" id="ProtNLM"/>
    </source>
</evidence>
<accession>A0A368GS65</accession>
<evidence type="ECO:0000313" key="2">
    <source>
        <dbReference type="Proteomes" id="UP000252519"/>
    </source>
</evidence>
<name>A0A368GS65_ANCCA</name>
<sequence length="122" mass="13942">MLGSVLYWDCNIEYNAYLLNCNNAQAKLPTDFGENTASINLGRKCKSPEENTLPILRQWWNEVKLEDLSNPTIDITATPQLKEFAMMANGPTTGFACTYNKKCSDKLLCLYNTQYVDFYLLH</sequence>
<organism evidence="1 2">
    <name type="scientific">Ancylostoma caninum</name>
    <name type="common">Dog hookworm</name>
    <dbReference type="NCBI Taxonomy" id="29170"/>
    <lineage>
        <taxon>Eukaryota</taxon>
        <taxon>Metazoa</taxon>
        <taxon>Ecdysozoa</taxon>
        <taxon>Nematoda</taxon>
        <taxon>Chromadorea</taxon>
        <taxon>Rhabditida</taxon>
        <taxon>Rhabditina</taxon>
        <taxon>Rhabditomorpha</taxon>
        <taxon>Strongyloidea</taxon>
        <taxon>Ancylostomatidae</taxon>
        <taxon>Ancylostomatinae</taxon>
        <taxon>Ancylostoma</taxon>
    </lineage>
</organism>
<dbReference type="AlphaFoldDB" id="A0A368GS65"/>
<gene>
    <name evidence="1" type="ORF">ANCCAN_06741</name>
</gene>
<dbReference type="InterPro" id="IPR035940">
    <property type="entry name" value="CAP_sf"/>
</dbReference>
<dbReference type="Proteomes" id="UP000252519">
    <property type="component" value="Unassembled WGS sequence"/>
</dbReference>
<protein>
    <recommendedName>
        <fullName evidence="3">SCP domain-containing protein</fullName>
    </recommendedName>
</protein>